<gene>
    <name evidence="1" type="ORF">PanWU01x14_166630</name>
</gene>
<reference evidence="2" key="1">
    <citation type="submission" date="2016-06" db="EMBL/GenBank/DDBJ databases">
        <title>Parallel loss of symbiosis genes in relatives of nitrogen-fixing non-legume Parasponia.</title>
        <authorList>
            <person name="Van Velzen R."/>
            <person name="Holmer R."/>
            <person name="Bu F."/>
            <person name="Rutten L."/>
            <person name="Van Zeijl A."/>
            <person name="Liu W."/>
            <person name="Santuari L."/>
            <person name="Cao Q."/>
            <person name="Sharma T."/>
            <person name="Shen D."/>
            <person name="Roswanjaya Y."/>
            <person name="Wardhani T."/>
            <person name="Kalhor M.S."/>
            <person name="Jansen J."/>
            <person name="Van den Hoogen J."/>
            <person name="Gungor B."/>
            <person name="Hartog M."/>
            <person name="Hontelez J."/>
            <person name="Verver J."/>
            <person name="Yang W.-C."/>
            <person name="Schijlen E."/>
            <person name="Repin R."/>
            <person name="Schilthuizen M."/>
            <person name="Schranz E."/>
            <person name="Heidstra R."/>
            <person name="Miyata K."/>
            <person name="Fedorova E."/>
            <person name="Kohlen W."/>
            <person name="Bisseling T."/>
            <person name="Smit S."/>
            <person name="Geurts R."/>
        </authorList>
    </citation>
    <scope>NUCLEOTIDE SEQUENCE [LARGE SCALE GENOMIC DNA]</scope>
    <source>
        <strain evidence="2">cv. WU1-14</strain>
    </source>
</reference>
<accession>A0A2P5CBP6</accession>
<evidence type="ECO:0000313" key="2">
    <source>
        <dbReference type="Proteomes" id="UP000237105"/>
    </source>
</evidence>
<evidence type="ECO:0000313" key="1">
    <source>
        <dbReference type="EMBL" id="PON58451.1"/>
    </source>
</evidence>
<proteinExistence type="predicted"/>
<organism evidence="1 2">
    <name type="scientific">Parasponia andersonii</name>
    <name type="common">Sponia andersonii</name>
    <dbReference type="NCBI Taxonomy" id="3476"/>
    <lineage>
        <taxon>Eukaryota</taxon>
        <taxon>Viridiplantae</taxon>
        <taxon>Streptophyta</taxon>
        <taxon>Embryophyta</taxon>
        <taxon>Tracheophyta</taxon>
        <taxon>Spermatophyta</taxon>
        <taxon>Magnoliopsida</taxon>
        <taxon>eudicotyledons</taxon>
        <taxon>Gunneridae</taxon>
        <taxon>Pentapetalae</taxon>
        <taxon>rosids</taxon>
        <taxon>fabids</taxon>
        <taxon>Rosales</taxon>
        <taxon>Cannabaceae</taxon>
        <taxon>Parasponia</taxon>
    </lineage>
</organism>
<comment type="caution">
    <text evidence="1">The sequence shown here is derived from an EMBL/GenBank/DDBJ whole genome shotgun (WGS) entry which is preliminary data.</text>
</comment>
<dbReference type="AlphaFoldDB" id="A0A2P5CBP6"/>
<dbReference type="OrthoDB" id="10279206at2759"/>
<keyword evidence="2" id="KW-1185">Reference proteome</keyword>
<protein>
    <submittedName>
        <fullName evidence="1">Uncharacterized protein</fullName>
    </submittedName>
</protein>
<name>A0A2P5CBP6_PARAD</name>
<sequence>MYSRTITKNSFQNHLIMQFSSFHRHVSSNQRRQKDIHKWNPRIYLTFSHLIKTMNSINYLVSSNITIQQVIKNPRIRFEIEPFRALDQVIDKDRRRGTSIARNALIKQVPNAAVSLRETNQNVKQNTEGIHTFNKAPHSLSPVVVLESRIGVGLAA</sequence>
<dbReference type="Proteomes" id="UP000237105">
    <property type="component" value="Unassembled WGS sequence"/>
</dbReference>
<dbReference type="EMBL" id="JXTB01000149">
    <property type="protein sequence ID" value="PON58451.1"/>
    <property type="molecule type" value="Genomic_DNA"/>
</dbReference>